<proteinExistence type="predicted"/>
<dbReference type="STRING" id="68775.A0A5C3MHR6"/>
<dbReference type="EMBL" id="ML213590">
    <property type="protein sequence ID" value="TFK44969.1"/>
    <property type="molecule type" value="Genomic_DNA"/>
</dbReference>
<name>A0A5C3MHR6_9AGAR</name>
<dbReference type="GO" id="GO:0016787">
    <property type="term" value="F:hydrolase activity"/>
    <property type="evidence" value="ECO:0007669"/>
    <property type="project" value="UniProtKB-KW"/>
</dbReference>
<organism evidence="3 4">
    <name type="scientific">Crucibulum laeve</name>
    <dbReference type="NCBI Taxonomy" id="68775"/>
    <lineage>
        <taxon>Eukaryota</taxon>
        <taxon>Fungi</taxon>
        <taxon>Dikarya</taxon>
        <taxon>Basidiomycota</taxon>
        <taxon>Agaricomycotina</taxon>
        <taxon>Agaricomycetes</taxon>
        <taxon>Agaricomycetidae</taxon>
        <taxon>Agaricales</taxon>
        <taxon>Agaricineae</taxon>
        <taxon>Nidulariaceae</taxon>
        <taxon>Crucibulum</taxon>
    </lineage>
</organism>
<evidence type="ECO:0000259" key="2">
    <source>
        <dbReference type="Pfam" id="PF01926"/>
    </source>
</evidence>
<sequence length="311" mass="35751">MFDAKELRNPADLRVDDIVIAFMGPTGSGKSNLIDTLTGQVGKRSGSGLESHTSELHAVRLRRHAQKGDRIVFVDTPGFDDTNRSDMEILQMISKWLTDTYKNDVKLAGIVYTHRISDNRMAGTPYRNLRMFGELYGDKAARNVILVTTMWDRVQRHLGEKRESELKSKYWKVLLDRGSDCYRFDNTQASAWAVIDKILESDDTETLLLQEELVELRKRLQETQAGITLYDTLQKALLEQKETIRQLAEQATLQNNPKLAKELEDEYKRIQITFEKTFQELNQLKIPFTRRIVLLLFGKKSKARSLKIVGA</sequence>
<evidence type="ECO:0000313" key="3">
    <source>
        <dbReference type="EMBL" id="TFK44969.1"/>
    </source>
</evidence>
<dbReference type="InterPro" id="IPR027417">
    <property type="entry name" value="P-loop_NTPase"/>
</dbReference>
<feature type="domain" description="G" evidence="2">
    <location>
        <begin position="20"/>
        <end position="94"/>
    </location>
</feature>
<feature type="coiled-coil region" evidence="1">
    <location>
        <begin position="230"/>
        <end position="280"/>
    </location>
</feature>
<dbReference type="AlphaFoldDB" id="A0A5C3MHR6"/>
<evidence type="ECO:0000313" key="4">
    <source>
        <dbReference type="Proteomes" id="UP000308652"/>
    </source>
</evidence>
<dbReference type="Proteomes" id="UP000308652">
    <property type="component" value="Unassembled WGS sequence"/>
</dbReference>
<accession>A0A5C3MHR6</accession>
<dbReference type="Pfam" id="PF01926">
    <property type="entry name" value="MMR_HSR1"/>
    <property type="match status" value="1"/>
</dbReference>
<protein>
    <submittedName>
        <fullName evidence="3">P-loop containing nucleoside triphosphate hydrolase protein</fullName>
    </submittedName>
</protein>
<keyword evidence="3" id="KW-0378">Hydrolase</keyword>
<dbReference type="SUPFAM" id="SSF52540">
    <property type="entry name" value="P-loop containing nucleoside triphosphate hydrolases"/>
    <property type="match status" value="1"/>
</dbReference>
<dbReference type="OrthoDB" id="8954335at2759"/>
<reference evidence="3 4" key="1">
    <citation type="journal article" date="2019" name="Nat. Ecol. Evol.">
        <title>Megaphylogeny resolves global patterns of mushroom evolution.</title>
        <authorList>
            <person name="Varga T."/>
            <person name="Krizsan K."/>
            <person name="Foldi C."/>
            <person name="Dima B."/>
            <person name="Sanchez-Garcia M."/>
            <person name="Sanchez-Ramirez S."/>
            <person name="Szollosi G.J."/>
            <person name="Szarkandi J.G."/>
            <person name="Papp V."/>
            <person name="Albert L."/>
            <person name="Andreopoulos W."/>
            <person name="Angelini C."/>
            <person name="Antonin V."/>
            <person name="Barry K.W."/>
            <person name="Bougher N.L."/>
            <person name="Buchanan P."/>
            <person name="Buyck B."/>
            <person name="Bense V."/>
            <person name="Catcheside P."/>
            <person name="Chovatia M."/>
            <person name="Cooper J."/>
            <person name="Damon W."/>
            <person name="Desjardin D."/>
            <person name="Finy P."/>
            <person name="Geml J."/>
            <person name="Haridas S."/>
            <person name="Hughes K."/>
            <person name="Justo A."/>
            <person name="Karasinski D."/>
            <person name="Kautmanova I."/>
            <person name="Kiss B."/>
            <person name="Kocsube S."/>
            <person name="Kotiranta H."/>
            <person name="LaButti K.M."/>
            <person name="Lechner B.E."/>
            <person name="Liimatainen K."/>
            <person name="Lipzen A."/>
            <person name="Lukacs Z."/>
            <person name="Mihaltcheva S."/>
            <person name="Morgado L.N."/>
            <person name="Niskanen T."/>
            <person name="Noordeloos M.E."/>
            <person name="Ohm R.A."/>
            <person name="Ortiz-Santana B."/>
            <person name="Ovrebo C."/>
            <person name="Racz N."/>
            <person name="Riley R."/>
            <person name="Savchenko A."/>
            <person name="Shiryaev A."/>
            <person name="Soop K."/>
            <person name="Spirin V."/>
            <person name="Szebenyi C."/>
            <person name="Tomsovsky M."/>
            <person name="Tulloss R.E."/>
            <person name="Uehling J."/>
            <person name="Grigoriev I.V."/>
            <person name="Vagvolgyi C."/>
            <person name="Papp T."/>
            <person name="Martin F.M."/>
            <person name="Miettinen O."/>
            <person name="Hibbett D.S."/>
            <person name="Nagy L.G."/>
        </authorList>
    </citation>
    <scope>NUCLEOTIDE SEQUENCE [LARGE SCALE GENOMIC DNA]</scope>
    <source>
        <strain evidence="3 4">CBS 166.37</strain>
    </source>
</reference>
<dbReference type="GO" id="GO:0005525">
    <property type="term" value="F:GTP binding"/>
    <property type="evidence" value="ECO:0007669"/>
    <property type="project" value="InterPro"/>
</dbReference>
<keyword evidence="1" id="KW-0175">Coiled coil</keyword>
<dbReference type="InterPro" id="IPR006073">
    <property type="entry name" value="GTP-bd"/>
</dbReference>
<dbReference type="CDD" id="cd00882">
    <property type="entry name" value="Ras_like_GTPase"/>
    <property type="match status" value="1"/>
</dbReference>
<gene>
    <name evidence="3" type="ORF">BDQ12DRAFT_673885</name>
</gene>
<keyword evidence="4" id="KW-1185">Reference proteome</keyword>
<evidence type="ECO:0000256" key="1">
    <source>
        <dbReference type="SAM" id="Coils"/>
    </source>
</evidence>
<dbReference type="Gene3D" id="3.40.50.300">
    <property type="entry name" value="P-loop containing nucleotide triphosphate hydrolases"/>
    <property type="match status" value="1"/>
</dbReference>